<reference evidence="1 2" key="1">
    <citation type="submission" date="2017-12" db="EMBL/GenBank/DDBJ databases">
        <title>Kangiella profundi FT102 completed genome.</title>
        <authorList>
            <person name="Xu J."/>
            <person name="Wang J."/>
            <person name="Lu Y."/>
        </authorList>
    </citation>
    <scope>NUCLEOTIDE SEQUENCE [LARGE SCALE GENOMIC DNA]</scope>
    <source>
        <strain evidence="1 2">FT102</strain>
    </source>
</reference>
<accession>A0A2K9A1G8</accession>
<keyword evidence="2" id="KW-1185">Reference proteome</keyword>
<name>A0A2K9A1G8_9GAMM</name>
<dbReference type="KEGG" id="kpd:CW740_00130"/>
<dbReference type="Proteomes" id="UP000232693">
    <property type="component" value="Chromosome"/>
</dbReference>
<proteinExistence type="predicted"/>
<dbReference type="RefSeq" id="WP_106645649.1">
    <property type="nucleotide sequence ID" value="NZ_BMGO01000001.1"/>
</dbReference>
<dbReference type="NCBIfam" id="NF047637">
    <property type="entry name" value="lipo_CC0125"/>
    <property type="match status" value="1"/>
</dbReference>
<dbReference type="EMBL" id="CP025120">
    <property type="protein sequence ID" value="AUD77725.1"/>
    <property type="molecule type" value="Genomic_DNA"/>
</dbReference>
<protein>
    <submittedName>
        <fullName evidence="1">Uncharacterized protein</fullName>
    </submittedName>
</protein>
<dbReference type="AlphaFoldDB" id="A0A2K9A1G8"/>
<dbReference type="PROSITE" id="PS51257">
    <property type="entry name" value="PROKAR_LIPOPROTEIN"/>
    <property type="match status" value="1"/>
</dbReference>
<organism evidence="1 2">
    <name type="scientific">Kangiella profundi</name>
    <dbReference type="NCBI Taxonomy" id="1561924"/>
    <lineage>
        <taxon>Bacteria</taxon>
        <taxon>Pseudomonadati</taxon>
        <taxon>Pseudomonadota</taxon>
        <taxon>Gammaproteobacteria</taxon>
        <taxon>Kangiellales</taxon>
        <taxon>Kangiellaceae</taxon>
        <taxon>Kangiella</taxon>
    </lineage>
</organism>
<gene>
    <name evidence="1" type="ORF">CW740_00130</name>
</gene>
<evidence type="ECO:0000313" key="2">
    <source>
        <dbReference type="Proteomes" id="UP000232693"/>
    </source>
</evidence>
<dbReference type="OrthoDB" id="7172943at2"/>
<sequence>MKFFITTLMASFLLMACASSPVYSPASDNGFGYSHSQLDSNSYRVHFKMRGDDTKQAMDYAMRRAAQLTLEKGYDWFVINDQQTLTHTRQNADPSISHSQTMVVTRDCGLVGCKTRSYPVHQTTFGTQLESSQSMVESIIAIRMGKGVRPQSDNSYDALEVHESMLAKDS</sequence>
<evidence type="ECO:0000313" key="1">
    <source>
        <dbReference type="EMBL" id="AUD77725.1"/>
    </source>
</evidence>